<feature type="compositionally biased region" description="Basic residues" evidence="1">
    <location>
        <begin position="25"/>
        <end position="44"/>
    </location>
</feature>
<keyword evidence="4" id="KW-1185">Reference proteome</keyword>
<dbReference type="InterPro" id="IPR050188">
    <property type="entry name" value="RluA_PseudoU_synthase"/>
</dbReference>
<sequence>MSASMDAAMAATTAAAAATEEPRVSARKRRRGEAKAARKAAKNRSQRESVMRLGSMEVAPTGVLPGPGFTAWAALGGRGAGGLRCVHTAAADVPEAPTAVGVAGADLELRPHGRYLDGFDQLGQPHGPGSPGPVLRHALPYGCVFASKAKRRWVGKGVLELLASEFSWRPREYWDDAAEAGLLTVDGKPVGPDSILEMESHTRHLAWRFEPPVLARDPRVLAVTRHCVAVEKPASLSMHPGGGYAFLTLQRMLECRAPWLGSLRAAHRLDRVTGGVVLLARTADAARWLSLLMQRRSVSKTYVALVRGAFPSGPDASDDALWTPGAWEVPDRVFGKDGKADGTEPAFPTVAWPPALETASWAPAGDVKLTAEVAAAAEATASKDTNALVRWVRLPEDSWSTDGPAHDDAAAPTAAAAAAAAASGTSSAAASSDADMVFGRPEDATHVAVSGPLPRQVDEAGAWLLLDLPLALERGQTANGGVIGTDSAAGASTPTAESGGAAGDASEGGMEATAHVRADGKVSRTLVRRIAKPFLRAGEWWTLVAARPLTGRTHQIRAHLAAVGHGIGNDPMYGDPTPLPGAPHAVDVAPRKGFPDPEAAALEAAGGDPAAMPRCPPWCDPRVNAEFSIRKYTPPAAVTGHTADADATLQARLVAEETAARERAAARSAEIRAAAARGAVAAPAFEKNAQEKLVDAWADDDDVDYEAEDGAGVFADDDSDDSGGEGQAKRARLAEDAAAAQLRLAAAALSTAEPLAPTAGSSDPSMDLAALDGFGLAGVAAARDRSWLLRFGPREDFSASQLTCLGVWLHSVRYRARGASGHSFDFGCGLPSWAQDALEQGERQGKE</sequence>
<comment type="caution">
    <text evidence="3">The sequence shown here is derived from an EMBL/GenBank/DDBJ whole genome shotgun (WGS) entry which is preliminary data.</text>
</comment>
<feature type="compositionally biased region" description="Low complexity" evidence="1">
    <location>
        <begin position="496"/>
        <end position="508"/>
    </location>
</feature>
<feature type="region of interest" description="Disordered" evidence="1">
    <location>
        <begin position="485"/>
        <end position="508"/>
    </location>
</feature>
<dbReference type="Pfam" id="PF00849">
    <property type="entry name" value="PseudoU_synth_2"/>
    <property type="match status" value="1"/>
</dbReference>
<organism evidence="3 4">
    <name type="scientific">Cafeteria roenbergensis</name>
    <name type="common">Marine flagellate</name>
    <dbReference type="NCBI Taxonomy" id="33653"/>
    <lineage>
        <taxon>Eukaryota</taxon>
        <taxon>Sar</taxon>
        <taxon>Stramenopiles</taxon>
        <taxon>Bigyra</taxon>
        <taxon>Opalozoa</taxon>
        <taxon>Bicosoecida</taxon>
        <taxon>Cafeteriaceae</taxon>
        <taxon>Cafeteria</taxon>
    </lineage>
</organism>
<feature type="compositionally biased region" description="Acidic residues" evidence="1">
    <location>
        <begin position="711"/>
        <end position="723"/>
    </location>
</feature>
<dbReference type="Gene3D" id="3.30.2350.10">
    <property type="entry name" value="Pseudouridine synthase"/>
    <property type="match status" value="2"/>
</dbReference>
<dbReference type="SUPFAM" id="SSF55120">
    <property type="entry name" value="Pseudouridine synthase"/>
    <property type="match status" value="2"/>
</dbReference>
<dbReference type="GO" id="GO:0000455">
    <property type="term" value="P:enzyme-directed rRNA pseudouridine synthesis"/>
    <property type="evidence" value="ECO:0007669"/>
    <property type="project" value="TreeGrafter"/>
</dbReference>
<feature type="domain" description="Pseudouridine synthase RsuA/RluA-like" evidence="2">
    <location>
        <begin position="227"/>
        <end position="307"/>
    </location>
</feature>
<dbReference type="AlphaFoldDB" id="A0A5A8CTM2"/>
<dbReference type="InterPro" id="IPR020103">
    <property type="entry name" value="PsdUridine_synth_cat_dom_sf"/>
</dbReference>
<name>A0A5A8CTM2_CAFRO</name>
<reference evidence="3 4" key="1">
    <citation type="submission" date="2019-07" db="EMBL/GenBank/DDBJ databases">
        <title>Genomes of Cafeteria roenbergensis.</title>
        <authorList>
            <person name="Fischer M.G."/>
            <person name="Hackl T."/>
            <person name="Roman M."/>
        </authorList>
    </citation>
    <scope>NUCLEOTIDE SEQUENCE [LARGE SCALE GENOMIC DNA]</scope>
    <source>
        <strain evidence="3 4">BVI</strain>
    </source>
</reference>
<feature type="region of interest" description="Disordered" evidence="1">
    <location>
        <begin position="711"/>
        <end position="732"/>
    </location>
</feature>
<evidence type="ECO:0000256" key="1">
    <source>
        <dbReference type="SAM" id="MobiDB-lite"/>
    </source>
</evidence>
<evidence type="ECO:0000259" key="2">
    <source>
        <dbReference type="Pfam" id="PF00849"/>
    </source>
</evidence>
<protein>
    <recommendedName>
        <fullName evidence="2">Pseudouridine synthase RsuA/RluA-like domain-containing protein</fullName>
    </recommendedName>
</protein>
<gene>
    <name evidence="3" type="ORF">FNF29_01669</name>
</gene>
<proteinExistence type="predicted"/>
<dbReference type="PANTHER" id="PTHR21600:SF40">
    <property type="entry name" value="PSEUDOURIDYLATE SYNTHASE RPUSD2"/>
    <property type="match status" value="1"/>
</dbReference>
<dbReference type="GO" id="GO:0003723">
    <property type="term" value="F:RNA binding"/>
    <property type="evidence" value="ECO:0007669"/>
    <property type="project" value="InterPro"/>
</dbReference>
<dbReference type="PANTHER" id="PTHR21600">
    <property type="entry name" value="MITOCHONDRIAL RNA PSEUDOURIDINE SYNTHASE"/>
    <property type="match status" value="1"/>
</dbReference>
<dbReference type="GO" id="GO:0009982">
    <property type="term" value="F:pseudouridine synthase activity"/>
    <property type="evidence" value="ECO:0007669"/>
    <property type="project" value="InterPro"/>
</dbReference>
<evidence type="ECO:0000313" key="3">
    <source>
        <dbReference type="EMBL" id="KAA0155754.1"/>
    </source>
</evidence>
<dbReference type="InterPro" id="IPR006145">
    <property type="entry name" value="PsdUridine_synth_RsuA/RluA"/>
</dbReference>
<dbReference type="EMBL" id="VLTN01000006">
    <property type="protein sequence ID" value="KAA0155754.1"/>
    <property type="molecule type" value="Genomic_DNA"/>
</dbReference>
<feature type="compositionally biased region" description="Low complexity" evidence="1">
    <location>
        <begin position="1"/>
        <end position="19"/>
    </location>
</feature>
<feature type="region of interest" description="Disordered" evidence="1">
    <location>
        <begin position="1"/>
        <end position="49"/>
    </location>
</feature>
<accession>A0A5A8CTM2</accession>
<evidence type="ECO:0000313" key="4">
    <source>
        <dbReference type="Proteomes" id="UP000323011"/>
    </source>
</evidence>
<dbReference type="Proteomes" id="UP000323011">
    <property type="component" value="Unassembled WGS sequence"/>
</dbReference>